<proteinExistence type="predicted"/>
<evidence type="ECO:0000313" key="2">
    <source>
        <dbReference type="Proteomes" id="UP001445335"/>
    </source>
</evidence>
<protein>
    <submittedName>
        <fullName evidence="1">Uncharacterized protein</fullName>
    </submittedName>
</protein>
<reference evidence="1 2" key="1">
    <citation type="journal article" date="2024" name="Nat. Commun.">
        <title>Phylogenomics reveals the evolutionary origins of lichenization in chlorophyte algae.</title>
        <authorList>
            <person name="Puginier C."/>
            <person name="Libourel C."/>
            <person name="Otte J."/>
            <person name="Skaloud P."/>
            <person name="Haon M."/>
            <person name="Grisel S."/>
            <person name="Petersen M."/>
            <person name="Berrin J.G."/>
            <person name="Delaux P.M."/>
            <person name="Dal Grande F."/>
            <person name="Keller J."/>
        </authorList>
    </citation>
    <scope>NUCLEOTIDE SEQUENCE [LARGE SCALE GENOMIC DNA]</scope>
    <source>
        <strain evidence="1 2">SAG 245.80</strain>
    </source>
</reference>
<accession>A0AAW1QDL8</accession>
<keyword evidence="2" id="KW-1185">Reference proteome</keyword>
<dbReference type="AlphaFoldDB" id="A0AAW1QDL8"/>
<organism evidence="1 2">
    <name type="scientific">Elliptochloris bilobata</name>
    <dbReference type="NCBI Taxonomy" id="381761"/>
    <lineage>
        <taxon>Eukaryota</taxon>
        <taxon>Viridiplantae</taxon>
        <taxon>Chlorophyta</taxon>
        <taxon>core chlorophytes</taxon>
        <taxon>Trebouxiophyceae</taxon>
        <taxon>Trebouxiophyceae incertae sedis</taxon>
        <taxon>Elliptochloris clade</taxon>
        <taxon>Elliptochloris</taxon>
    </lineage>
</organism>
<dbReference type="EMBL" id="JALJOU010000119">
    <property type="protein sequence ID" value="KAK9819485.1"/>
    <property type="molecule type" value="Genomic_DNA"/>
</dbReference>
<gene>
    <name evidence="1" type="ORF">WJX81_007788</name>
</gene>
<evidence type="ECO:0000313" key="1">
    <source>
        <dbReference type="EMBL" id="KAK9819485.1"/>
    </source>
</evidence>
<name>A0AAW1QDL8_9CHLO</name>
<comment type="caution">
    <text evidence="1">The sequence shown here is derived from an EMBL/GenBank/DDBJ whole genome shotgun (WGS) entry which is preliminary data.</text>
</comment>
<dbReference type="Proteomes" id="UP001445335">
    <property type="component" value="Unassembled WGS sequence"/>
</dbReference>
<sequence length="85" mass="9370">MNDEDPVLIDAELKRYKKGTVPAIFMEVRGWSEKLATDSEAVIKAERCVRNVTFAALQKESLEALKEAAIFDTYCTESGKGVAAT</sequence>